<organism evidence="10 12">
    <name type="scientific">Sphingosinicella microcystinivorans</name>
    <dbReference type="NCBI Taxonomy" id="335406"/>
    <lineage>
        <taxon>Bacteria</taxon>
        <taxon>Pseudomonadati</taxon>
        <taxon>Pseudomonadota</taxon>
        <taxon>Alphaproteobacteria</taxon>
        <taxon>Sphingomonadales</taxon>
        <taxon>Sphingosinicellaceae</taxon>
        <taxon>Sphingosinicella</taxon>
    </lineage>
</organism>
<evidence type="ECO:0000313" key="11">
    <source>
        <dbReference type="EMBL" id="RKS89029.1"/>
    </source>
</evidence>
<evidence type="ECO:0000256" key="6">
    <source>
        <dbReference type="ARBA" id="ARBA00022917"/>
    </source>
</evidence>
<dbReference type="EC" id="6.1.1.14" evidence="9"/>
<dbReference type="PANTHER" id="PTHR30075:SF2">
    <property type="entry name" value="GLYCINE--TRNA LIGASE, CHLOROPLASTIC_MITOCHONDRIAL 2"/>
    <property type="match status" value="1"/>
</dbReference>
<evidence type="ECO:0000256" key="7">
    <source>
        <dbReference type="ARBA" id="ARBA00023146"/>
    </source>
</evidence>
<keyword evidence="7 9" id="KW-0030">Aminoacyl-tRNA synthetase</keyword>
<dbReference type="InterPro" id="IPR002310">
    <property type="entry name" value="Gly-tRNA_ligase_asu"/>
</dbReference>
<dbReference type="RefSeq" id="WP_121051070.1">
    <property type="nucleotide sequence ID" value="NZ_AP018711.1"/>
</dbReference>
<dbReference type="Proteomes" id="UP000276029">
    <property type="component" value="Unassembled WGS sequence"/>
</dbReference>
<dbReference type="InterPro" id="IPR045864">
    <property type="entry name" value="aa-tRNA-synth_II/BPL/LPL"/>
</dbReference>
<dbReference type="AlphaFoldDB" id="A0AAD1D3Q6"/>
<evidence type="ECO:0000256" key="4">
    <source>
        <dbReference type="ARBA" id="ARBA00022741"/>
    </source>
</evidence>
<dbReference type="Gene3D" id="3.30.930.10">
    <property type="entry name" value="Bira Bifunctional Protein, Domain 2"/>
    <property type="match status" value="1"/>
</dbReference>
<evidence type="ECO:0000256" key="5">
    <source>
        <dbReference type="ARBA" id="ARBA00022840"/>
    </source>
</evidence>
<dbReference type="KEGG" id="smic:SmB9_04420"/>
<reference evidence="11 13" key="2">
    <citation type="submission" date="2018-10" db="EMBL/GenBank/DDBJ databases">
        <title>Genomic Encyclopedia of Type Strains, Phase IV (KMG-IV): sequencing the most valuable type-strain genomes for metagenomic binning, comparative biology and taxonomic classification.</title>
        <authorList>
            <person name="Goeker M."/>
        </authorList>
    </citation>
    <scope>NUCLEOTIDE SEQUENCE [LARGE SCALE GENOMIC DNA]</scope>
    <source>
        <strain evidence="11 13">DSM 19791</strain>
    </source>
</reference>
<evidence type="ECO:0000313" key="13">
    <source>
        <dbReference type="Proteomes" id="UP000276029"/>
    </source>
</evidence>
<comment type="subcellular location">
    <subcellularLocation>
        <location evidence="9">Cytoplasm</location>
    </subcellularLocation>
</comment>
<dbReference type="EMBL" id="RBWX01000008">
    <property type="protein sequence ID" value="RKS89029.1"/>
    <property type="molecule type" value="Genomic_DNA"/>
</dbReference>
<keyword evidence="3 9" id="KW-0436">Ligase</keyword>
<reference evidence="10 12" key="1">
    <citation type="submission" date="2018-06" db="EMBL/GenBank/DDBJ databases">
        <title>Complete Genome Sequence of the Microcystin-Degrading Bacterium Sphingosinicella microcystinivorans Strain B-9.</title>
        <authorList>
            <person name="Jin H."/>
            <person name="Nishizawa T."/>
            <person name="Guo Y."/>
            <person name="Nishizawa A."/>
            <person name="Park H."/>
            <person name="Kato H."/>
            <person name="Tsuji K."/>
            <person name="Harada K."/>
        </authorList>
    </citation>
    <scope>NUCLEOTIDE SEQUENCE [LARGE SCALE GENOMIC DNA]</scope>
    <source>
        <strain evidence="10 12">B9</strain>
    </source>
</reference>
<dbReference type="InterPro" id="IPR006194">
    <property type="entry name" value="Gly-tRNA-synth_heterodimer"/>
</dbReference>
<name>A0AAD1D3Q6_SPHMI</name>
<comment type="subunit">
    <text evidence="2 9">Tetramer of two alpha and two beta subunits.</text>
</comment>
<dbReference type="Gene3D" id="1.20.58.180">
    <property type="entry name" value="Class II aaRS and biotin synthetases, domain 2"/>
    <property type="match status" value="1"/>
</dbReference>
<evidence type="ECO:0000256" key="1">
    <source>
        <dbReference type="ARBA" id="ARBA00008226"/>
    </source>
</evidence>
<evidence type="ECO:0000256" key="2">
    <source>
        <dbReference type="ARBA" id="ARBA00011209"/>
    </source>
</evidence>
<dbReference type="EMBL" id="AP018711">
    <property type="protein sequence ID" value="BBE32784.1"/>
    <property type="molecule type" value="Genomic_DNA"/>
</dbReference>
<proteinExistence type="inferred from homology"/>
<dbReference type="PROSITE" id="PS50861">
    <property type="entry name" value="AA_TRNA_LIGASE_II_GLYAB"/>
    <property type="match status" value="1"/>
</dbReference>
<dbReference type="NCBIfam" id="TIGR00388">
    <property type="entry name" value="glyQ"/>
    <property type="match status" value="1"/>
</dbReference>
<evidence type="ECO:0000256" key="9">
    <source>
        <dbReference type="HAMAP-Rule" id="MF_00254"/>
    </source>
</evidence>
<dbReference type="NCBIfam" id="NF006827">
    <property type="entry name" value="PRK09348.1"/>
    <property type="match status" value="1"/>
</dbReference>
<dbReference type="PANTHER" id="PTHR30075">
    <property type="entry name" value="GLYCYL-TRNA SYNTHETASE"/>
    <property type="match status" value="1"/>
</dbReference>
<dbReference type="GO" id="GO:0004820">
    <property type="term" value="F:glycine-tRNA ligase activity"/>
    <property type="evidence" value="ECO:0007669"/>
    <property type="project" value="UniProtKB-UniRule"/>
</dbReference>
<keyword evidence="13" id="KW-1185">Reference proteome</keyword>
<dbReference type="PRINTS" id="PR01044">
    <property type="entry name" value="TRNASYNTHGA"/>
</dbReference>
<dbReference type="SUPFAM" id="SSF55681">
    <property type="entry name" value="Class II aaRS and biotin synthetases"/>
    <property type="match status" value="1"/>
</dbReference>
<dbReference type="Pfam" id="PF02091">
    <property type="entry name" value="tRNA-synt_2e"/>
    <property type="match status" value="1"/>
</dbReference>
<dbReference type="CDD" id="cd00733">
    <property type="entry name" value="GlyRS_alpha_core"/>
    <property type="match status" value="1"/>
</dbReference>
<comment type="similarity">
    <text evidence="1 9">Belongs to the class-II aminoacyl-tRNA synthetase family.</text>
</comment>
<keyword evidence="5 9" id="KW-0067">ATP-binding</keyword>
<evidence type="ECO:0000313" key="12">
    <source>
        <dbReference type="Proteomes" id="UP000275727"/>
    </source>
</evidence>
<dbReference type="HAMAP" id="MF_00254">
    <property type="entry name" value="Gly_tRNA_synth_alpha"/>
    <property type="match status" value="1"/>
</dbReference>
<dbReference type="GO" id="GO:0005829">
    <property type="term" value="C:cytosol"/>
    <property type="evidence" value="ECO:0007669"/>
    <property type="project" value="TreeGrafter"/>
</dbReference>
<keyword evidence="6 9" id="KW-0648">Protein biosynthesis</keyword>
<protein>
    <recommendedName>
        <fullName evidence="9">Glycine--tRNA ligase alpha subunit</fullName>
        <ecNumber evidence="9">6.1.1.14</ecNumber>
    </recommendedName>
    <alternativeName>
        <fullName evidence="9">Glycyl-tRNA synthetase alpha subunit</fullName>
        <shortName evidence="9">GlyRS</shortName>
    </alternativeName>
</protein>
<keyword evidence="9" id="KW-0963">Cytoplasm</keyword>
<accession>A0AAD1D3Q6</accession>
<dbReference type="FunFam" id="3.30.930.10:FF:000006">
    <property type="entry name" value="Glycine--tRNA ligase alpha subunit"/>
    <property type="match status" value="1"/>
</dbReference>
<dbReference type="Proteomes" id="UP000275727">
    <property type="component" value="Chromosome"/>
</dbReference>
<evidence type="ECO:0000313" key="10">
    <source>
        <dbReference type="EMBL" id="BBE32784.1"/>
    </source>
</evidence>
<evidence type="ECO:0000256" key="8">
    <source>
        <dbReference type="ARBA" id="ARBA00047937"/>
    </source>
</evidence>
<comment type="catalytic activity">
    <reaction evidence="8 9">
        <text>tRNA(Gly) + glycine + ATP = glycyl-tRNA(Gly) + AMP + diphosphate</text>
        <dbReference type="Rhea" id="RHEA:16013"/>
        <dbReference type="Rhea" id="RHEA-COMP:9664"/>
        <dbReference type="Rhea" id="RHEA-COMP:9683"/>
        <dbReference type="ChEBI" id="CHEBI:30616"/>
        <dbReference type="ChEBI" id="CHEBI:33019"/>
        <dbReference type="ChEBI" id="CHEBI:57305"/>
        <dbReference type="ChEBI" id="CHEBI:78442"/>
        <dbReference type="ChEBI" id="CHEBI:78522"/>
        <dbReference type="ChEBI" id="CHEBI:456215"/>
        <dbReference type="EC" id="6.1.1.14"/>
    </reaction>
</comment>
<gene>
    <name evidence="9 10" type="primary">glyQ</name>
    <name evidence="11" type="ORF">DFR51_2242</name>
    <name evidence="10" type="ORF">SmB9_04420</name>
</gene>
<keyword evidence="4 9" id="KW-0547">Nucleotide-binding</keyword>
<dbReference type="GO" id="GO:0006426">
    <property type="term" value="P:glycyl-tRNA aminoacylation"/>
    <property type="evidence" value="ECO:0007669"/>
    <property type="project" value="UniProtKB-UniRule"/>
</dbReference>
<evidence type="ECO:0000256" key="3">
    <source>
        <dbReference type="ARBA" id="ARBA00022598"/>
    </source>
</evidence>
<dbReference type="GO" id="GO:0005524">
    <property type="term" value="F:ATP binding"/>
    <property type="evidence" value="ECO:0007669"/>
    <property type="project" value="UniProtKB-UniRule"/>
</dbReference>
<sequence>MALSFQEIILTLQRFWGDRGCVILQPYDMEMGAGTFHPATTLRALGPNPWNAAYVQPSRRPTDGRYGENPNRLQHYYQFQVILKPSPADIQDAYLDSLRAIGVDLAKHDIRFVEDDWESPTLGAWGLGWEVWCDGMEVTQFTYFQQVGGYDCKPVAGEITYGLERLAMYIQGVDNVYDLDFNGRGVTYGDVFLANEQQQSAYNFEHADTDALLRQFKDAQAMCRTLLDNDLPLPAYEQAIKASHIFNLLNARGVISVAERQAYIGRVRDLAKGACESWMKVNNWLETA</sequence>